<dbReference type="AlphaFoldDB" id="A0A813EJ24"/>
<dbReference type="Proteomes" id="UP000654075">
    <property type="component" value="Unassembled WGS sequence"/>
</dbReference>
<dbReference type="EMBL" id="CAJNNV010010274">
    <property type="protein sequence ID" value="CAE8598450.1"/>
    <property type="molecule type" value="Genomic_DNA"/>
</dbReference>
<proteinExistence type="predicted"/>
<comment type="caution">
    <text evidence="1">The sequence shown here is derived from an EMBL/GenBank/DDBJ whole genome shotgun (WGS) entry which is preliminary data.</text>
</comment>
<gene>
    <name evidence="1" type="ORF">PGLA1383_LOCUS16857</name>
</gene>
<name>A0A813EJ24_POLGL</name>
<feature type="non-terminal residue" evidence="1">
    <location>
        <position position="1"/>
    </location>
</feature>
<organism evidence="1 2">
    <name type="scientific">Polarella glacialis</name>
    <name type="common">Dinoflagellate</name>
    <dbReference type="NCBI Taxonomy" id="89957"/>
    <lineage>
        <taxon>Eukaryota</taxon>
        <taxon>Sar</taxon>
        <taxon>Alveolata</taxon>
        <taxon>Dinophyceae</taxon>
        <taxon>Suessiales</taxon>
        <taxon>Suessiaceae</taxon>
        <taxon>Polarella</taxon>
    </lineage>
</organism>
<sequence length="80" mass="8561">EPDLRSSRPPPKTMAVAPDAFDFLLTQLASVHRMEVGRASEAAKRLSKENEVLSNEIRALKNPAAAVNGGRGSSVMETGK</sequence>
<keyword evidence="2" id="KW-1185">Reference proteome</keyword>
<evidence type="ECO:0000313" key="2">
    <source>
        <dbReference type="Proteomes" id="UP000654075"/>
    </source>
</evidence>
<evidence type="ECO:0000313" key="1">
    <source>
        <dbReference type="EMBL" id="CAE8598450.1"/>
    </source>
</evidence>
<feature type="non-terminal residue" evidence="1">
    <location>
        <position position="80"/>
    </location>
</feature>
<protein>
    <submittedName>
        <fullName evidence="1">Uncharacterized protein</fullName>
    </submittedName>
</protein>
<accession>A0A813EJ24</accession>
<reference evidence="1" key="1">
    <citation type="submission" date="2021-02" db="EMBL/GenBank/DDBJ databases">
        <authorList>
            <person name="Dougan E. K."/>
            <person name="Rhodes N."/>
            <person name="Thang M."/>
            <person name="Chan C."/>
        </authorList>
    </citation>
    <scope>NUCLEOTIDE SEQUENCE</scope>
</reference>